<proteinExistence type="predicted"/>
<sequence>MSTSNGNNAATAVSVDTSAEKTTQESKESKPVFAVPAVPVKKSAAMAPPPPPLFPKEQRRAPAPPSIKERSDTEKASPSPPDSKSVSPNAPPLKYQKPAWSGYPNQQFYFEVIKNGIIVEKIKAPLKEFLTIGRLPMCDLEMAHPVKRSFLLHGLHV</sequence>
<evidence type="ECO:0000256" key="1">
    <source>
        <dbReference type="SAM" id="MobiDB-lite"/>
    </source>
</evidence>
<accession>A0A9P6JFP8</accession>
<name>A0A9P6JFP8_9FUNG</name>
<reference evidence="2" key="1">
    <citation type="journal article" date="2020" name="Fungal Divers.">
        <title>Resolving the Mortierellaceae phylogeny through synthesis of multi-gene phylogenetics and phylogenomics.</title>
        <authorList>
            <person name="Vandepol N."/>
            <person name="Liber J."/>
            <person name="Desiro A."/>
            <person name="Na H."/>
            <person name="Kennedy M."/>
            <person name="Barry K."/>
            <person name="Grigoriev I.V."/>
            <person name="Miller A.N."/>
            <person name="O'Donnell K."/>
            <person name="Stajich J.E."/>
            <person name="Bonito G."/>
        </authorList>
    </citation>
    <scope>NUCLEOTIDE SEQUENCE</scope>
    <source>
        <strain evidence="2">MES-2147</strain>
    </source>
</reference>
<evidence type="ECO:0000313" key="2">
    <source>
        <dbReference type="EMBL" id="KAF9969976.1"/>
    </source>
</evidence>
<dbReference type="Gene3D" id="2.60.200.20">
    <property type="match status" value="1"/>
</dbReference>
<feature type="compositionally biased region" description="Polar residues" evidence="1">
    <location>
        <begin position="1"/>
        <end position="17"/>
    </location>
</feature>
<feature type="compositionally biased region" description="Low complexity" evidence="1">
    <location>
        <begin position="31"/>
        <end position="46"/>
    </location>
</feature>
<comment type="caution">
    <text evidence="2">The sequence shown here is derived from an EMBL/GenBank/DDBJ whole genome shotgun (WGS) entry which is preliminary data.</text>
</comment>
<dbReference type="OrthoDB" id="444265at2759"/>
<feature type="region of interest" description="Disordered" evidence="1">
    <location>
        <begin position="1"/>
        <end position="101"/>
    </location>
</feature>
<keyword evidence="3" id="KW-1185">Reference proteome</keyword>
<organism evidence="2 3">
    <name type="scientific">Modicella reniformis</name>
    <dbReference type="NCBI Taxonomy" id="1440133"/>
    <lineage>
        <taxon>Eukaryota</taxon>
        <taxon>Fungi</taxon>
        <taxon>Fungi incertae sedis</taxon>
        <taxon>Mucoromycota</taxon>
        <taxon>Mortierellomycotina</taxon>
        <taxon>Mortierellomycetes</taxon>
        <taxon>Mortierellales</taxon>
        <taxon>Mortierellaceae</taxon>
        <taxon>Modicella</taxon>
    </lineage>
</organism>
<dbReference type="Proteomes" id="UP000749646">
    <property type="component" value="Unassembled WGS sequence"/>
</dbReference>
<dbReference type="EMBL" id="JAAAHW010005083">
    <property type="protein sequence ID" value="KAF9969976.1"/>
    <property type="molecule type" value="Genomic_DNA"/>
</dbReference>
<feature type="compositionally biased region" description="Basic and acidic residues" evidence="1">
    <location>
        <begin position="18"/>
        <end position="30"/>
    </location>
</feature>
<gene>
    <name evidence="2" type="primary">SLC4A1AP_2</name>
    <name evidence="2" type="ORF">BGZ65_011479</name>
</gene>
<dbReference type="AlphaFoldDB" id="A0A9P6JFP8"/>
<protein>
    <submittedName>
        <fullName evidence="2">Kanadaptin</fullName>
    </submittedName>
</protein>
<evidence type="ECO:0000313" key="3">
    <source>
        <dbReference type="Proteomes" id="UP000749646"/>
    </source>
</evidence>